<name>A0ACB9H2D6_CICIN</name>
<dbReference type="EMBL" id="CM042009">
    <property type="protein sequence ID" value="KAI3789707.1"/>
    <property type="molecule type" value="Genomic_DNA"/>
</dbReference>
<comment type="caution">
    <text evidence="1">The sequence shown here is derived from an EMBL/GenBank/DDBJ whole genome shotgun (WGS) entry which is preliminary data.</text>
</comment>
<evidence type="ECO:0000313" key="2">
    <source>
        <dbReference type="Proteomes" id="UP001055811"/>
    </source>
</evidence>
<reference evidence="2" key="1">
    <citation type="journal article" date="2022" name="Mol. Ecol. Resour.">
        <title>The genomes of chicory, endive, great burdock and yacon provide insights into Asteraceae palaeo-polyploidization history and plant inulin production.</title>
        <authorList>
            <person name="Fan W."/>
            <person name="Wang S."/>
            <person name="Wang H."/>
            <person name="Wang A."/>
            <person name="Jiang F."/>
            <person name="Liu H."/>
            <person name="Zhao H."/>
            <person name="Xu D."/>
            <person name="Zhang Y."/>
        </authorList>
    </citation>
    <scope>NUCLEOTIDE SEQUENCE [LARGE SCALE GENOMIC DNA]</scope>
    <source>
        <strain evidence="2">cv. Punajuju</strain>
    </source>
</reference>
<accession>A0ACB9H2D6</accession>
<reference evidence="1 2" key="2">
    <citation type="journal article" date="2022" name="Mol. Ecol. Resour.">
        <title>The genomes of chicory, endive, great burdock and yacon provide insights into Asteraceae paleo-polyploidization history and plant inulin production.</title>
        <authorList>
            <person name="Fan W."/>
            <person name="Wang S."/>
            <person name="Wang H."/>
            <person name="Wang A."/>
            <person name="Jiang F."/>
            <person name="Liu H."/>
            <person name="Zhao H."/>
            <person name="Xu D."/>
            <person name="Zhang Y."/>
        </authorList>
    </citation>
    <scope>NUCLEOTIDE SEQUENCE [LARGE SCALE GENOMIC DNA]</scope>
    <source>
        <strain evidence="2">cv. Punajuju</strain>
        <tissue evidence="1">Leaves</tissue>
    </source>
</reference>
<proteinExistence type="predicted"/>
<keyword evidence="2" id="KW-1185">Reference proteome</keyword>
<organism evidence="1 2">
    <name type="scientific">Cichorium intybus</name>
    <name type="common">Chicory</name>
    <dbReference type="NCBI Taxonomy" id="13427"/>
    <lineage>
        <taxon>Eukaryota</taxon>
        <taxon>Viridiplantae</taxon>
        <taxon>Streptophyta</taxon>
        <taxon>Embryophyta</taxon>
        <taxon>Tracheophyta</taxon>
        <taxon>Spermatophyta</taxon>
        <taxon>Magnoliopsida</taxon>
        <taxon>eudicotyledons</taxon>
        <taxon>Gunneridae</taxon>
        <taxon>Pentapetalae</taxon>
        <taxon>asterids</taxon>
        <taxon>campanulids</taxon>
        <taxon>Asterales</taxon>
        <taxon>Asteraceae</taxon>
        <taxon>Cichorioideae</taxon>
        <taxon>Cichorieae</taxon>
        <taxon>Cichoriinae</taxon>
        <taxon>Cichorium</taxon>
    </lineage>
</organism>
<evidence type="ECO:0000313" key="1">
    <source>
        <dbReference type="EMBL" id="KAI3789707.1"/>
    </source>
</evidence>
<gene>
    <name evidence="1" type="ORF">L2E82_02510</name>
</gene>
<sequence length="84" mass="9655">MEALSIQLKSHVKNAKKLTLISREPSFLDTKMEFTMEGEKCPRNIDILYLQVYTPDGHLLLTISSFNKSLSIAVVDIRGNIWRF</sequence>
<dbReference type="Proteomes" id="UP001055811">
    <property type="component" value="Linkage Group LG01"/>
</dbReference>
<protein>
    <submittedName>
        <fullName evidence="1">Uncharacterized protein</fullName>
    </submittedName>
</protein>